<dbReference type="SMART" id="SM00212">
    <property type="entry name" value="UBCc"/>
    <property type="match status" value="1"/>
</dbReference>
<dbReference type="InterPro" id="IPR016135">
    <property type="entry name" value="UBQ-conjugating_enzyme/RWD"/>
</dbReference>
<comment type="caution">
    <text evidence="3">The sequence shown here is derived from an EMBL/GenBank/DDBJ whole genome shotgun (WGS) entry which is preliminary data.</text>
</comment>
<dbReference type="EMBL" id="JANCYU010000070">
    <property type="protein sequence ID" value="KAK4528855.1"/>
    <property type="molecule type" value="Genomic_DNA"/>
</dbReference>
<feature type="domain" description="UBC core" evidence="2">
    <location>
        <begin position="8"/>
        <end position="141"/>
    </location>
</feature>
<dbReference type="CDD" id="cd23807">
    <property type="entry name" value="UEV_UBE2V"/>
    <property type="match status" value="1"/>
</dbReference>
<name>A0AAV9IN54_9RHOD</name>
<evidence type="ECO:0000256" key="1">
    <source>
        <dbReference type="ARBA" id="ARBA00022786"/>
    </source>
</evidence>
<organism evidence="3 4">
    <name type="scientific">Galdieria yellowstonensis</name>
    <dbReference type="NCBI Taxonomy" id="3028027"/>
    <lineage>
        <taxon>Eukaryota</taxon>
        <taxon>Rhodophyta</taxon>
        <taxon>Bangiophyceae</taxon>
        <taxon>Galdieriales</taxon>
        <taxon>Galdieriaceae</taxon>
        <taxon>Galdieria</taxon>
    </lineage>
</organism>
<reference evidence="3 4" key="1">
    <citation type="submission" date="2022-07" db="EMBL/GenBank/DDBJ databases">
        <title>Genome-wide signatures of adaptation to extreme environments.</title>
        <authorList>
            <person name="Cho C.H."/>
            <person name="Yoon H.S."/>
        </authorList>
    </citation>
    <scope>NUCLEOTIDE SEQUENCE [LARGE SCALE GENOMIC DNA]</scope>
    <source>
        <strain evidence="3 4">108.79 E11</strain>
    </source>
</reference>
<evidence type="ECO:0000313" key="3">
    <source>
        <dbReference type="EMBL" id="KAK4528855.1"/>
    </source>
</evidence>
<dbReference type="FunFam" id="3.10.110.10:FF:000026">
    <property type="entry name" value="Ubiquitin-conjugating enzyme E2 variant"/>
    <property type="match status" value="1"/>
</dbReference>
<dbReference type="PANTHER" id="PTHR24068">
    <property type="entry name" value="UBIQUITIN-CONJUGATING ENZYME E2"/>
    <property type="match status" value="1"/>
</dbReference>
<protein>
    <recommendedName>
        <fullName evidence="2">UBC core domain-containing protein</fullName>
    </recommendedName>
</protein>
<accession>A0AAV9IN54</accession>
<dbReference type="PROSITE" id="PS50127">
    <property type="entry name" value="UBC_2"/>
    <property type="match status" value="1"/>
</dbReference>
<sequence length="141" mass="16070">MTSSTKVPRNFRLLEELERGEHGVGQGSISYGLADGDDITLSKWNGTILGPINTVFENRIYTVQLYCGEKYPEDPPAVRFVSKINLTCVDKHTGRVDPTKFQLLKNWDRNQRIENILLGLRREMAAPYNRKLPQPAEGTFF</sequence>
<gene>
    <name evidence="3" type="ORF">GAYE_SCF65G6802</name>
</gene>
<dbReference type="Proteomes" id="UP001300502">
    <property type="component" value="Unassembled WGS sequence"/>
</dbReference>
<evidence type="ECO:0000313" key="4">
    <source>
        <dbReference type="Proteomes" id="UP001300502"/>
    </source>
</evidence>
<keyword evidence="1" id="KW-0833">Ubl conjugation pathway</keyword>
<dbReference type="InterPro" id="IPR000608">
    <property type="entry name" value="UBC"/>
</dbReference>
<dbReference type="SUPFAM" id="SSF54495">
    <property type="entry name" value="UBC-like"/>
    <property type="match status" value="1"/>
</dbReference>
<dbReference type="AlphaFoldDB" id="A0AAV9IN54"/>
<keyword evidence="4" id="KW-1185">Reference proteome</keyword>
<proteinExistence type="predicted"/>
<evidence type="ECO:0000259" key="2">
    <source>
        <dbReference type="PROSITE" id="PS50127"/>
    </source>
</evidence>
<dbReference type="Gene3D" id="3.10.110.10">
    <property type="entry name" value="Ubiquitin Conjugating Enzyme"/>
    <property type="match status" value="1"/>
</dbReference>
<dbReference type="Pfam" id="PF00179">
    <property type="entry name" value="UQ_con"/>
    <property type="match status" value="1"/>
</dbReference>